<dbReference type="InterPro" id="IPR003594">
    <property type="entry name" value="HATPase_dom"/>
</dbReference>
<evidence type="ECO:0000256" key="2">
    <source>
        <dbReference type="ARBA" id="ARBA00012438"/>
    </source>
</evidence>
<dbReference type="EC" id="2.7.13.3" evidence="2"/>
<dbReference type="InterPro" id="IPR036890">
    <property type="entry name" value="HATPase_C_sf"/>
</dbReference>
<accession>A0A7W6G645</accession>
<dbReference type="SMART" id="SM00448">
    <property type="entry name" value="REC"/>
    <property type="match status" value="1"/>
</dbReference>
<evidence type="ECO:0000259" key="10">
    <source>
        <dbReference type="PROSITE" id="PS50109"/>
    </source>
</evidence>
<dbReference type="SMART" id="SM00387">
    <property type="entry name" value="HATPase_c"/>
    <property type="match status" value="1"/>
</dbReference>
<evidence type="ECO:0000313" key="12">
    <source>
        <dbReference type="EMBL" id="MBB3955419.1"/>
    </source>
</evidence>
<dbReference type="Gene3D" id="3.30.565.10">
    <property type="entry name" value="Histidine kinase-like ATPase, C-terminal domain"/>
    <property type="match status" value="1"/>
</dbReference>
<feature type="coiled-coil region" evidence="9">
    <location>
        <begin position="126"/>
        <end position="157"/>
    </location>
</feature>
<evidence type="ECO:0000256" key="8">
    <source>
        <dbReference type="PROSITE-ProRule" id="PRU00169"/>
    </source>
</evidence>
<keyword evidence="13" id="KW-1185">Reference proteome</keyword>
<dbReference type="Pfam" id="PF07568">
    <property type="entry name" value="HisKA_2"/>
    <property type="match status" value="1"/>
</dbReference>
<dbReference type="PANTHER" id="PTHR41523">
    <property type="entry name" value="TWO-COMPONENT SYSTEM SENSOR PROTEIN"/>
    <property type="match status" value="1"/>
</dbReference>
<evidence type="ECO:0000256" key="1">
    <source>
        <dbReference type="ARBA" id="ARBA00000085"/>
    </source>
</evidence>
<dbReference type="Proteomes" id="UP000548867">
    <property type="component" value="Unassembled WGS sequence"/>
</dbReference>
<dbReference type="SUPFAM" id="SSF52172">
    <property type="entry name" value="CheY-like"/>
    <property type="match status" value="1"/>
</dbReference>
<feature type="domain" description="Response regulatory" evidence="11">
    <location>
        <begin position="7"/>
        <end position="121"/>
    </location>
</feature>
<proteinExistence type="predicted"/>
<keyword evidence="6 12" id="KW-0418">Kinase</keyword>
<organism evidence="12 13">
    <name type="scientific">Novosphingobium sediminicola</name>
    <dbReference type="NCBI Taxonomy" id="563162"/>
    <lineage>
        <taxon>Bacteria</taxon>
        <taxon>Pseudomonadati</taxon>
        <taxon>Pseudomonadota</taxon>
        <taxon>Alphaproteobacteria</taxon>
        <taxon>Sphingomonadales</taxon>
        <taxon>Sphingomonadaceae</taxon>
        <taxon>Novosphingobium</taxon>
    </lineage>
</organism>
<evidence type="ECO:0000256" key="7">
    <source>
        <dbReference type="ARBA" id="ARBA00022840"/>
    </source>
</evidence>
<dbReference type="SUPFAM" id="SSF55874">
    <property type="entry name" value="ATPase domain of HSP90 chaperone/DNA topoisomerase II/histidine kinase"/>
    <property type="match status" value="1"/>
</dbReference>
<dbReference type="InterPro" id="IPR011495">
    <property type="entry name" value="Sig_transdc_His_kin_sub2_dim/P"/>
</dbReference>
<protein>
    <recommendedName>
        <fullName evidence="2">histidine kinase</fullName>
        <ecNumber evidence="2">2.7.13.3</ecNumber>
    </recommendedName>
</protein>
<keyword evidence="5" id="KW-0547">Nucleotide-binding</keyword>
<keyword evidence="4" id="KW-0808">Transferase</keyword>
<evidence type="ECO:0000259" key="11">
    <source>
        <dbReference type="PROSITE" id="PS50110"/>
    </source>
</evidence>
<evidence type="ECO:0000256" key="9">
    <source>
        <dbReference type="SAM" id="Coils"/>
    </source>
</evidence>
<dbReference type="Pfam" id="PF02518">
    <property type="entry name" value="HATPase_c"/>
    <property type="match status" value="1"/>
</dbReference>
<evidence type="ECO:0000256" key="4">
    <source>
        <dbReference type="ARBA" id="ARBA00022679"/>
    </source>
</evidence>
<dbReference type="RefSeq" id="WP_183625721.1">
    <property type="nucleotide sequence ID" value="NZ_JACIDX010000008.1"/>
</dbReference>
<keyword evidence="9" id="KW-0175">Coiled coil</keyword>
<evidence type="ECO:0000313" key="13">
    <source>
        <dbReference type="Proteomes" id="UP000548867"/>
    </source>
</evidence>
<feature type="modified residue" description="4-aspartylphosphate" evidence="8">
    <location>
        <position position="56"/>
    </location>
</feature>
<keyword evidence="7" id="KW-0067">ATP-binding</keyword>
<name>A0A7W6G645_9SPHN</name>
<feature type="domain" description="Histidine kinase" evidence="10">
    <location>
        <begin position="153"/>
        <end position="350"/>
    </location>
</feature>
<dbReference type="InterPro" id="IPR011006">
    <property type="entry name" value="CheY-like_superfamily"/>
</dbReference>
<keyword evidence="3 8" id="KW-0597">Phosphoprotein</keyword>
<dbReference type="GO" id="GO:0005524">
    <property type="term" value="F:ATP binding"/>
    <property type="evidence" value="ECO:0007669"/>
    <property type="project" value="UniProtKB-KW"/>
</dbReference>
<dbReference type="InterPro" id="IPR005467">
    <property type="entry name" value="His_kinase_dom"/>
</dbReference>
<evidence type="ECO:0000256" key="6">
    <source>
        <dbReference type="ARBA" id="ARBA00022777"/>
    </source>
</evidence>
<comment type="catalytic activity">
    <reaction evidence="1">
        <text>ATP + protein L-histidine = ADP + protein N-phospho-L-histidine.</text>
        <dbReference type="EC" id="2.7.13.3"/>
    </reaction>
</comment>
<dbReference type="Gene3D" id="3.40.50.2300">
    <property type="match status" value="1"/>
</dbReference>
<evidence type="ECO:0000256" key="5">
    <source>
        <dbReference type="ARBA" id="ARBA00022741"/>
    </source>
</evidence>
<evidence type="ECO:0000256" key="3">
    <source>
        <dbReference type="ARBA" id="ARBA00022553"/>
    </source>
</evidence>
<dbReference type="EMBL" id="JACIDX010000008">
    <property type="protein sequence ID" value="MBB3955419.1"/>
    <property type="molecule type" value="Genomic_DNA"/>
</dbReference>
<dbReference type="GO" id="GO:0004673">
    <property type="term" value="F:protein histidine kinase activity"/>
    <property type="evidence" value="ECO:0007669"/>
    <property type="project" value="UniProtKB-EC"/>
</dbReference>
<dbReference type="PROSITE" id="PS50109">
    <property type="entry name" value="HIS_KIN"/>
    <property type="match status" value="1"/>
</dbReference>
<dbReference type="AlphaFoldDB" id="A0A7W6G645"/>
<sequence length="367" mass="39727">MPLSESRVLYIDDDEGLCRLAKRHLERQGCELTYALSGAEGIELARAEPFDLVALDHFMPGMGGLETLELLMALPSPPGVIYVTGSDETGVAVAALKAGAVDYVVKTGSGDFFELLTSTLHQALATLRLRQQKEQVEQQLRDTNVQLEALLHEMNHRVANSLQMVSSLVSLQSRRATGQEARAMLQDVRHRIQAIGRIHRQLYTGESFHAVNMRDYLEGMARDLTGTFSSENIRRSIKVMAQDASLPAAMAVTLGVLVNELVSNACKYAYGKEESGEVRIRFDLEGADGYHLRVEDDGIGLSGMNDGLNPKGTGLGSQIVTAMARSLGAKHSVTSEGKGLQVDIYRAPSSLPPSTLPETASAVDSTS</sequence>
<dbReference type="CDD" id="cd00156">
    <property type="entry name" value="REC"/>
    <property type="match status" value="1"/>
</dbReference>
<dbReference type="Pfam" id="PF00072">
    <property type="entry name" value="Response_reg"/>
    <property type="match status" value="1"/>
</dbReference>
<reference evidence="12 13" key="1">
    <citation type="submission" date="2020-08" db="EMBL/GenBank/DDBJ databases">
        <title>Genomic Encyclopedia of Type Strains, Phase IV (KMG-IV): sequencing the most valuable type-strain genomes for metagenomic binning, comparative biology and taxonomic classification.</title>
        <authorList>
            <person name="Goeker M."/>
        </authorList>
    </citation>
    <scope>NUCLEOTIDE SEQUENCE [LARGE SCALE GENOMIC DNA]</scope>
    <source>
        <strain evidence="12 13">DSM 27057</strain>
    </source>
</reference>
<dbReference type="Gene3D" id="3.30.450.20">
    <property type="entry name" value="PAS domain"/>
    <property type="match status" value="1"/>
</dbReference>
<dbReference type="InterPro" id="IPR001789">
    <property type="entry name" value="Sig_transdc_resp-reg_receiver"/>
</dbReference>
<dbReference type="PANTHER" id="PTHR41523:SF8">
    <property type="entry name" value="ETHYLENE RESPONSE SENSOR PROTEIN"/>
    <property type="match status" value="1"/>
</dbReference>
<dbReference type="GO" id="GO:0000160">
    <property type="term" value="P:phosphorelay signal transduction system"/>
    <property type="evidence" value="ECO:0007669"/>
    <property type="project" value="InterPro"/>
</dbReference>
<dbReference type="PROSITE" id="PS50110">
    <property type="entry name" value="RESPONSE_REGULATORY"/>
    <property type="match status" value="1"/>
</dbReference>
<gene>
    <name evidence="12" type="ORF">GGR38_002373</name>
</gene>
<comment type="caution">
    <text evidence="12">The sequence shown here is derived from an EMBL/GenBank/DDBJ whole genome shotgun (WGS) entry which is preliminary data.</text>
</comment>